<feature type="compositionally biased region" description="Basic and acidic residues" evidence="1">
    <location>
        <begin position="1"/>
        <end position="11"/>
    </location>
</feature>
<dbReference type="SUPFAM" id="SSF53756">
    <property type="entry name" value="UDP-Glycosyltransferase/glycogen phosphorylase"/>
    <property type="match status" value="1"/>
</dbReference>
<keyword evidence="2" id="KW-1185">Reference proteome</keyword>
<feature type="region of interest" description="Disordered" evidence="1">
    <location>
        <begin position="1"/>
        <end position="57"/>
    </location>
</feature>
<evidence type="ECO:0000256" key="1">
    <source>
        <dbReference type="SAM" id="MobiDB-lite"/>
    </source>
</evidence>
<evidence type="ECO:0000313" key="2">
    <source>
        <dbReference type="Proteomes" id="UP000887560"/>
    </source>
</evidence>
<dbReference type="Proteomes" id="UP000887560">
    <property type="component" value="Unplaced"/>
</dbReference>
<reference evidence="3" key="1">
    <citation type="submission" date="2022-11" db="UniProtKB">
        <authorList>
            <consortium name="WormBaseParasite"/>
        </authorList>
    </citation>
    <scope>IDENTIFICATION</scope>
</reference>
<evidence type="ECO:0000313" key="3">
    <source>
        <dbReference type="WBParaSite" id="scf7180000424572.g13487"/>
    </source>
</evidence>
<accession>A0A915PES3</accession>
<protein>
    <submittedName>
        <fullName evidence="3">Glucuronosyltransferase</fullName>
    </submittedName>
</protein>
<feature type="compositionally biased region" description="Low complexity" evidence="1">
    <location>
        <begin position="12"/>
        <end position="24"/>
    </location>
</feature>
<proteinExistence type="predicted"/>
<dbReference type="WBParaSite" id="scf7180000424572.g13487">
    <property type="protein sequence ID" value="scf7180000424572.g13487"/>
    <property type="gene ID" value="scf7180000424572.g13487"/>
</dbReference>
<dbReference type="AlphaFoldDB" id="A0A915PES3"/>
<name>A0A915PES3_9BILA</name>
<sequence>MEHSEGSDHGGTRSSGRISHGSGRSELEVTGSQSHEGGSDQEIVQESGGYYGHGGQSYGAHDYGEQSHWGPSYEGTSNVSGFGGYFGESSGGIHEEGRKKILFICDNYFYSHLKLNHMLLYKKESGVEVPPHRFEVIEVPINKNRLIQSIINSHGLERAYQDYKMGYKYRNVGIYYEVITNGQLSYWLKQQNYSAGIAEFSVMAGSFAVFDVLGIKNTFDITNSVFFPGNLQFLEFYGNPIDFTRLAIPEYENTVPGLWTDGGLSSNYEAINQRVLTGLTKSSNSNYRDLTFEEIINEDQVPNLVELFQKINYHFINQHKFVNFKEYPEHDEIIYIGGILVEDKGILTNRQKTNPSQGEVKFILNRIVALRVASEQKLLSPKARKKDPPNFTPPSNICNYLKPNCVVYVSFGTINIEGMDVYNLKIMLNNFTNYGHCFFKVRLGEEHHLKEDYLETNISFENFSNDQQEILEISEKFISFKDMLVYGRGEYEHFIESENFEIIYIPIDQSKLKQTTIRRFGIEAAYSEYRNSNEFYFAGGYEEIFINNKAQIKNQKYSFGIAEFNIFAAPFAIFNVLKIKNTFDVSSSIFYPKYLQFLDIEGDSDKQIDITEFK</sequence>
<organism evidence="2 3">
    <name type="scientific">Meloidogyne floridensis</name>
    <dbReference type="NCBI Taxonomy" id="298350"/>
    <lineage>
        <taxon>Eukaryota</taxon>
        <taxon>Metazoa</taxon>
        <taxon>Ecdysozoa</taxon>
        <taxon>Nematoda</taxon>
        <taxon>Chromadorea</taxon>
        <taxon>Rhabditida</taxon>
        <taxon>Tylenchina</taxon>
        <taxon>Tylenchomorpha</taxon>
        <taxon>Tylenchoidea</taxon>
        <taxon>Meloidogynidae</taxon>
        <taxon>Meloidogyninae</taxon>
        <taxon>Meloidogyne</taxon>
    </lineage>
</organism>